<dbReference type="NCBIfam" id="TIGR02660">
    <property type="entry name" value="nifV_homocitr"/>
    <property type="match status" value="1"/>
</dbReference>
<evidence type="ECO:0000313" key="5">
    <source>
        <dbReference type="Proteomes" id="UP000366051"/>
    </source>
</evidence>
<dbReference type="InterPro" id="IPR000891">
    <property type="entry name" value="PYR_CT"/>
</dbReference>
<protein>
    <submittedName>
        <fullName evidence="4">Homocitrate synthase</fullName>
        <ecNumber evidence="4">2.3.3.14</ecNumber>
    </submittedName>
</protein>
<proteinExistence type="inferred from homology"/>
<dbReference type="Gene3D" id="1.10.238.260">
    <property type="match status" value="1"/>
</dbReference>
<dbReference type="AlphaFoldDB" id="A0A5Q2MXS1"/>
<dbReference type="OrthoDB" id="9804858at2"/>
<keyword evidence="5" id="KW-1185">Reference proteome</keyword>
<dbReference type="PANTHER" id="PTHR42880">
    <property type="entry name" value="HOMOCITRATE SYNTHASE"/>
    <property type="match status" value="1"/>
</dbReference>
<dbReference type="Pfam" id="PF00682">
    <property type="entry name" value="HMGL-like"/>
    <property type="match status" value="1"/>
</dbReference>
<dbReference type="GO" id="GO:0019752">
    <property type="term" value="P:carboxylic acid metabolic process"/>
    <property type="evidence" value="ECO:0007669"/>
    <property type="project" value="InterPro"/>
</dbReference>
<dbReference type="PROSITE" id="PS50991">
    <property type="entry name" value="PYR_CT"/>
    <property type="match status" value="1"/>
</dbReference>
<dbReference type="PANTHER" id="PTHR42880:SF1">
    <property type="entry name" value="ISOPROPYLMALATE_HOMOCITRATE_CITRAMALATE SYNTHASE FAMILY PROTEIN"/>
    <property type="match status" value="1"/>
</dbReference>
<dbReference type="Pfam" id="PF22617">
    <property type="entry name" value="HCS_D2"/>
    <property type="match status" value="1"/>
</dbReference>
<dbReference type="CDD" id="cd07939">
    <property type="entry name" value="DRE_TIM_NifV"/>
    <property type="match status" value="1"/>
</dbReference>
<dbReference type="PROSITE" id="PS00816">
    <property type="entry name" value="AIPM_HOMOCIT_SYNTH_2"/>
    <property type="match status" value="1"/>
</dbReference>
<accession>A0A5Q2MXS1</accession>
<keyword evidence="4" id="KW-0012">Acyltransferase</keyword>
<dbReference type="EMBL" id="CP045875">
    <property type="protein sequence ID" value="QGG47594.1"/>
    <property type="molecule type" value="Genomic_DNA"/>
</dbReference>
<keyword evidence="1 2" id="KW-0808">Transferase</keyword>
<organism evidence="4 5">
    <name type="scientific">Heliorestis convoluta</name>
    <dbReference type="NCBI Taxonomy" id="356322"/>
    <lineage>
        <taxon>Bacteria</taxon>
        <taxon>Bacillati</taxon>
        <taxon>Bacillota</taxon>
        <taxon>Clostridia</taxon>
        <taxon>Eubacteriales</taxon>
        <taxon>Heliobacteriaceae</taxon>
        <taxon>Heliorestis</taxon>
    </lineage>
</organism>
<evidence type="ECO:0000256" key="1">
    <source>
        <dbReference type="ARBA" id="ARBA00022679"/>
    </source>
</evidence>
<dbReference type="InterPro" id="IPR013785">
    <property type="entry name" value="Aldolase_TIM"/>
</dbReference>
<dbReference type="Gene3D" id="3.20.20.70">
    <property type="entry name" value="Aldolase class I"/>
    <property type="match status" value="1"/>
</dbReference>
<dbReference type="InterPro" id="IPR013477">
    <property type="entry name" value="NifV/FrbC"/>
</dbReference>
<dbReference type="GO" id="GO:0004410">
    <property type="term" value="F:homocitrate synthase activity"/>
    <property type="evidence" value="ECO:0007669"/>
    <property type="project" value="UniProtKB-EC"/>
</dbReference>
<dbReference type="InterPro" id="IPR002034">
    <property type="entry name" value="AIPM/Hcit_synth_CS"/>
</dbReference>
<dbReference type="Proteomes" id="UP000366051">
    <property type="component" value="Chromosome"/>
</dbReference>
<dbReference type="PROSITE" id="PS00815">
    <property type="entry name" value="AIPM_HOMOCIT_SYNTH_1"/>
    <property type="match status" value="1"/>
</dbReference>
<sequence length="378" mass="41745">MAKKDIIIVDTTLRDGEQTAGVVFANKEKIRIARMLDDLGVHQIEAGIPVMGGDEKQAIKDIVKLGLKASIMGWNRAVISDIQHSVDCGCDAVAISISTSDIHIQYKLQTSREWVLESMIKATEFAKSQGMYISVNAEDASRSDLEFLIQFATEAKKAGADRIRYCDTVGILEPFVIYERIKKLREAVDIDVEMHTHDDFGLATANALAGVKAGATHVGVTVNGLGERAGNAALEEVVMALKHIEGIDLGFKTNKFHEVCDYVARASGRFLPSWKAIVGTNMFAHESGIHADGAMKNPQTYEVITPEEVGLERQIVIGKHSGTASIKAKFRQFEIDITEEQAAKILEKVRTAAVELKRTLFDKEIMYVYEELYGYPDH</sequence>
<reference evidence="5" key="1">
    <citation type="submission" date="2019-11" db="EMBL/GenBank/DDBJ databases">
        <title>Genome sequence of Heliorestis convoluta strain HH, an alkaliphilic and minimalistic phototrophic bacterium from a soda lake in Egypt.</title>
        <authorList>
            <person name="Dewey E.D."/>
            <person name="Stokes L.M."/>
            <person name="Burchell B.M."/>
            <person name="Shaffer K.N."/>
            <person name="Huntington A.M."/>
            <person name="Baker J.M."/>
            <person name="Nadendla S."/>
            <person name="Giglio M.G."/>
            <person name="Touchman J.W."/>
            <person name="Blankenship R.E."/>
            <person name="Madigan M.T."/>
            <person name="Sattley W.M."/>
        </authorList>
    </citation>
    <scope>NUCLEOTIDE SEQUENCE [LARGE SCALE GENOMIC DNA]</scope>
    <source>
        <strain evidence="5">HH</strain>
    </source>
</reference>
<dbReference type="RefSeq" id="WP_153724937.1">
    <property type="nucleotide sequence ID" value="NZ_CP045875.1"/>
</dbReference>
<comment type="similarity">
    <text evidence="2">Belongs to the alpha-IPM synthase/homocitrate synthase family.</text>
</comment>
<feature type="domain" description="Pyruvate carboxyltransferase" evidence="3">
    <location>
        <begin position="6"/>
        <end position="257"/>
    </location>
</feature>
<dbReference type="InterPro" id="IPR054691">
    <property type="entry name" value="LeuA/HCS_post-cat"/>
</dbReference>
<gene>
    <name evidence="4" type="ORF">FTV88_1447</name>
</gene>
<evidence type="ECO:0000259" key="3">
    <source>
        <dbReference type="PROSITE" id="PS50991"/>
    </source>
</evidence>
<name>A0A5Q2MXS1_9FIRM</name>
<evidence type="ECO:0000313" key="4">
    <source>
        <dbReference type="EMBL" id="QGG47594.1"/>
    </source>
</evidence>
<dbReference type="SUPFAM" id="SSF51569">
    <property type="entry name" value="Aldolase"/>
    <property type="match status" value="1"/>
</dbReference>
<dbReference type="EC" id="2.3.3.14" evidence="4"/>
<dbReference type="KEGG" id="hcv:FTV88_1447"/>
<evidence type="ECO:0000256" key="2">
    <source>
        <dbReference type="RuleBase" id="RU003523"/>
    </source>
</evidence>